<organism evidence="1 2">
    <name type="scientific">Entomophthora muscae</name>
    <dbReference type="NCBI Taxonomy" id="34485"/>
    <lineage>
        <taxon>Eukaryota</taxon>
        <taxon>Fungi</taxon>
        <taxon>Fungi incertae sedis</taxon>
        <taxon>Zoopagomycota</taxon>
        <taxon>Entomophthoromycotina</taxon>
        <taxon>Entomophthoromycetes</taxon>
        <taxon>Entomophthorales</taxon>
        <taxon>Entomophthoraceae</taxon>
        <taxon>Entomophthora</taxon>
    </lineage>
</organism>
<keyword evidence="2" id="KW-1185">Reference proteome</keyword>
<gene>
    <name evidence="1" type="ORF">DSO57_1038136</name>
</gene>
<reference evidence="1" key="1">
    <citation type="submission" date="2022-04" db="EMBL/GenBank/DDBJ databases">
        <title>Genome of the entomopathogenic fungus Entomophthora muscae.</title>
        <authorList>
            <person name="Elya C."/>
            <person name="Lovett B.R."/>
            <person name="Lee E."/>
            <person name="Macias A.M."/>
            <person name="Hajek A.E."/>
            <person name="De Bivort B.L."/>
            <person name="Kasson M.T."/>
            <person name="De Fine Licht H.H."/>
            <person name="Stajich J.E."/>
        </authorList>
    </citation>
    <scope>NUCLEOTIDE SEQUENCE</scope>
    <source>
        <strain evidence="1">Berkeley</strain>
    </source>
</reference>
<proteinExistence type="predicted"/>
<accession>A0ACC2RDI8</accession>
<dbReference type="EMBL" id="QTSX02007555">
    <property type="protein sequence ID" value="KAJ9048127.1"/>
    <property type="molecule type" value="Genomic_DNA"/>
</dbReference>
<dbReference type="Proteomes" id="UP001165960">
    <property type="component" value="Unassembled WGS sequence"/>
</dbReference>
<protein>
    <submittedName>
        <fullName evidence="1">Uncharacterized protein</fullName>
    </submittedName>
</protein>
<evidence type="ECO:0000313" key="2">
    <source>
        <dbReference type="Proteomes" id="UP001165960"/>
    </source>
</evidence>
<comment type="caution">
    <text evidence="1">The sequence shown here is derived from an EMBL/GenBank/DDBJ whole genome shotgun (WGS) entry which is preliminary data.</text>
</comment>
<name>A0ACC2RDI8_9FUNG</name>
<evidence type="ECO:0000313" key="1">
    <source>
        <dbReference type="EMBL" id="KAJ9048127.1"/>
    </source>
</evidence>
<sequence>MKQDDLMFSGVSSNEMLAQEAQLYTEMSMQGFDMDFDPSQYMMMPGMEQFGPQFLDCNRDSFLQSTKKRPKWEAEGEDDDKSSDSMLIPTEDLSGLSPAEIKRQIHIQSEQKRRAQIRDGFEELRQHLPQPLAGSNSKQPSKAAILSRTVLHLQHLKATQHALLVEIDRLRIENGHLKYAQLMQAQQDPNDKQFSSLYSIGM</sequence>